<reference evidence="2 4" key="2">
    <citation type="submission" date="2016-10" db="EMBL/GenBank/DDBJ databases">
        <authorList>
            <person name="Varghese N."/>
            <person name="Submissions S."/>
        </authorList>
    </citation>
    <scope>NUCLEOTIDE SEQUENCE [LARGE SCALE GENOMIC DNA]</scope>
    <source>
        <strain evidence="2 4">JB1</strain>
    </source>
</reference>
<dbReference type="Proteomes" id="UP000029382">
    <property type="component" value="Unassembled WGS sequence"/>
</dbReference>
<protein>
    <submittedName>
        <fullName evidence="1">Uncharacterized protein</fullName>
    </submittedName>
</protein>
<name>A0A091BUK0_STREI</name>
<accession>A0A091BUK0</accession>
<comment type="caution">
    <text evidence="1">The sequence shown here is derived from an EMBL/GenBank/DDBJ whole genome shotgun (WGS) entry which is preliminary data.</text>
</comment>
<dbReference type="EMBL" id="AUZH01000026">
    <property type="protein sequence ID" value="KFN87427.1"/>
    <property type="molecule type" value="Genomic_DNA"/>
</dbReference>
<dbReference type="RefSeq" id="WP_039697018.1">
    <property type="nucleotide sequence ID" value="NZ_AUZH01000026.1"/>
</dbReference>
<dbReference type="EMBL" id="FOTG01000003">
    <property type="protein sequence ID" value="SFL16111.1"/>
    <property type="molecule type" value="Genomic_DNA"/>
</dbReference>
<evidence type="ECO:0000313" key="2">
    <source>
        <dbReference type="EMBL" id="SFL16111.1"/>
    </source>
</evidence>
<evidence type="ECO:0000313" key="4">
    <source>
        <dbReference type="Proteomes" id="UP000182793"/>
    </source>
</evidence>
<dbReference type="AlphaFoldDB" id="A0A091BUK0"/>
<proteinExistence type="predicted"/>
<evidence type="ECO:0000313" key="1">
    <source>
        <dbReference type="EMBL" id="KFN87427.1"/>
    </source>
</evidence>
<dbReference type="Proteomes" id="UP000182793">
    <property type="component" value="Unassembled WGS sequence"/>
</dbReference>
<reference evidence="1 3" key="1">
    <citation type="journal article" date="2014" name="Genome Announc.">
        <title>Draft Genome Sequences of Streptococcus bovis Strains ATCC 33317 and JB1.</title>
        <authorList>
            <person name="Benahmed F.H."/>
            <person name="Gopinath G.R."/>
            <person name="Harbottle H."/>
            <person name="Cotta M.A."/>
            <person name="Luo Y."/>
            <person name="Henderson C."/>
            <person name="Teri P."/>
            <person name="Soppet D."/>
            <person name="Rasmussen M."/>
            <person name="Whitehead T.R."/>
            <person name="Davidson M."/>
        </authorList>
    </citation>
    <scope>NUCLEOTIDE SEQUENCE [LARGE SCALE GENOMIC DNA]</scope>
    <source>
        <strain evidence="1 3">JB1</strain>
    </source>
</reference>
<organism evidence="1 3">
    <name type="scientific">Streptococcus equinus JB1</name>
    <dbReference type="NCBI Taxonomy" id="1294274"/>
    <lineage>
        <taxon>Bacteria</taxon>
        <taxon>Bacillati</taxon>
        <taxon>Bacillota</taxon>
        <taxon>Bacilli</taxon>
        <taxon>Lactobacillales</taxon>
        <taxon>Streptococcaceae</taxon>
        <taxon>Streptococcus</taxon>
    </lineage>
</organism>
<keyword evidence="4" id="KW-1185">Reference proteome</keyword>
<sequence length="78" mass="9496">MKKLDMLKESIDEILDEYNFWYDEAHRSYSEIEALEAKYDKAVERNKELSKALGEMTWKQMRHQAKIKKMGRKWLARN</sequence>
<gene>
    <name evidence="1" type="ORF">H702_07125</name>
    <name evidence="2" type="ORF">SAMN02910290_00702</name>
</gene>
<evidence type="ECO:0000313" key="3">
    <source>
        <dbReference type="Proteomes" id="UP000029382"/>
    </source>
</evidence>